<feature type="region of interest" description="Disordered" evidence="1">
    <location>
        <begin position="74"/>
        <end position="95"/>
    </location>
</feature>
<dbReference type="KEGG" id="ptm:GSPATT00000485001"/>
<accession>A0BBY3</accession>
<dbReference type="InParanoid" id="A0BBY3"/>
<dbReference type="Proteomes" id="UP000000600">
    <property type="component" value="Unassembled WGS sequence"/>
</dbReference>
<proteinExistence type="predicted"/>
<keyword evidence="3" id="KW-1185">Reference proteome</keyword>
<evidence type="ECO:0000313" key="2">
    <source>
        <dbReference type="EMBL" id="CAK56050.1"/>
    </source>
</evidence>
<dbReference type="GeneID" id="5009232"/>
<dbReference type="EMBL" id="CT867985">
    <property type="protein sequence ID" value="CAK56050.1"/>
    <property type="molecule type" value="Genomic_DNA"/>
</dbReference>
<evidence type="ECO:0000256" key="1">
    <source>
        <dbReference type="SAM" id="MobiDB-lite"/>
    </source>
</evidence>
<sequence length="95" mass="11069">MYQSQQVVNKYQTQAGTTWLSLYVGCKRMFDKLSSESSLSHFVKSHRPNRARSHLWDPQVMRVSHVLKNLAMAQAGNRASNRDRYERRKDTGLLN</sequence>
<name>A0BBY3_PARTE</name>
<protein>
    <submittedName>
        <fullName evidence="2">Uncharacterized protein</fullName>
    </submittedName>
</protein>
<reference evidence="2 3" key="1">
    <citation type="journal article" date="2006" name="Nature">
        <title>Global trends of whole-genome duplications revealed by the ciliate Paramecium tetraurelia.</title>
        <authorList>
            <consortium name="Genoscope"/>
            <person name="Aury J.-M."/>
            <person name="Jaillon O."/>
            <person name="Duret L."/>
            <person name="Noel B."/>
            <person name="Jubin C."/>
            <person name="Porcel B.M."/>
            <person name="Segurens B."/>
            <person name="Daubin V."/>
            <person name="Anthouard V."/>
            <person name="Aiach N."/>
            <person name="Arnaiz O."/>
            <person name="Billaut A."/>
            <person name="Beisson J."/>
            <person name="Blanc I."/>
            <person name="Bouhouche K."/>
            <person name="Camara F."/>
            <person name="Duharcourt S."/>
            <person name="Guigo R."/>
            <person name="Gogendeau D."/>
            <person name="Katinka M."/>
            <person name="Keller A.-M."/>
            <person name="Kissmehl R."/>
            <person name="Klotz C."/>
            <person name="Koll F."/>
            <person name="Le Moue A."/>
            <person name="Lepere C."/>
            <person name="Malinsky S."/>
            <person name="Nowacki M."/>
            <person name="Nowak J.K."/>
            <person name="Plattner H."/>
            <person name="Poulain J."/>
            <person name="Ruiz F."/>
            <person name="Serrano V."/>
            <person name="Zagulski M."/>
            <person name="Dessen P."/>
            <person name="Betermier M."/>
            <person name="Weissenbach J."/>
            <person name="Scarpelli C."/>
            <person name="Schachter V."/>
            <person name="Sperling L."/>
            <person name="Meyer E."/>
            <person name="Cohen J."/>
            <person name="Wincker P."/>
        </authorList>
    </citation>
    <scope>NUCLEOTIDE SEQUENCE [LARGE SCALE GENOMIC DNA]</scope>
    <source>
        <strain evidence="2 3">Stock d4-2</strain>
    </source>
</reference>
<organism evidence="2 3">
    <name type="scientific">Paramecium tetraurelia</name>
    <dbReference type="NCBI Taxonomy" id="5888"/>
    <lineage>
        <taxon>Eukaryota</taxon>
        <taxon>Sar</taxon>
        <taxon>Alveolata</taxon>
        <taxon>Ciliophora</taxon>
        <taxon>Intramacronucleata</taxon>
        <taxon>Oligohymenophorea</taxon>
        <taxon>Peniculida</taxon>
        <taxon>Parameciidae</taxon>
        <taxon>Paramecium</taxon>
    </lineage>
</organism>
<gene>
    <name evidence="2" type="ORF">GSPATT00000485001</name>
</gene>
<feature type="compositionally biased region" description="Basic and acidic residues" evidence="1">
    <location>
        <begin position="80"/>
        <end position="95"/>
    </location>
</feature>
<dbReference type="RefSeq" id="XP_001423448.1">
    <property type="nucleotide sequence ID" value="XM_001423411.1"/>
</dbReference>
<dbReference type="AlphaFoldDB" id="A0BBY3"/>
<evidence type="ECO:0000313" key="3">
    <source>
        <dbReference type="Proteomes" id="UP000000600"/>
    </source>
</evidence>
<dbReference type="HOGENOM" id="CLU_2377289_0_0_1"/>